<keyword evidence="2" id="KW-1185">Reference proteome</keyword>
<accession>A0ABW1P378</accession>
<organism evidence="1 2">
    <name type="scientific">Saccharothrix lopnurensis</name>
    <dbReference type="NCBI Taxonomy" id="1670621"/>
    <lineage>
        <taxon>Bacteria</taxon>
        <taxon>Bacillati</taxon>
        <taxon>Actinomycetota</taxon>
        <taxon>Actinomycetes</taxon>
        <taxon>Pseudonocardiales</taxon>
        <taxon>Pseudonocardiaceae</taxon>
        <taxon>Saccharothrix</taxon>
    </lineage>
</organism>
<reference evidence="2" key="1">
    <citation type="journal article" date="2019" name="Int. J. Syst. Evol. Microbiol.">
        <title>The Global Catalogue of Microorganisms (GCM) 10K type strain sequencing project: providing services to taxonomists for standard genome sequencing and annotation.</title>
        <authorList>
            <consortium name="The Broad Institute Genomics Platform"/>
            <consortium name="The Broad Institute Genome Sequencing Center for Infectious Disease"/>
            <person name="Wu L."/>
            <person name="Ma J."/>
        </authorList>
    </citation>
    <scope>NUCLEOTIDE SEQUENCE [LARGE SCALE GENOMIC DNA]</scope>
    <source>
        <strain evidence="2">CGMCC 4.7246</strain>
    </source>
</reference>
<dbReference type="RefSeq" id="WP_380635663.1">
    <property type="nucleotide sequence ID" value="NZ_JBHSQO010000010.1"/>
</dbReference>
<evidence type="ECO:0008006" key="3">
    <source>
        <dbReference type="Google" id="ProtNLM"/>
    </source>
</evidence>
<evidence type="ECO:0000313" key="2">
    <source>
        <dbReference type="Proteomes" id="UP001596220"/>
    </source>
</evidence>
<evidence type="ECO:0000313" key="1">
    <source>
        <dbReference type="EMBL" id="MFC6090058.1"/>
    </source>
</evidence>
<dbReference type="Proteomes" id="UP001596220">
    <property type="component" value="Unassembled WGS sequence"/>
</dbReference>
<proteinExistence type="predicted"/>
<protein>
    <recommendedName>
        <fullName evidence="3">Acyl carrier protein</fullName>
    </recommendedName>
</protein>
<sequence>MTRGGAPDRDDVLAMLASLDGRPAQDVPELIESMELAWLVHQVEQRYGVRMELDSGQYGRMTTVSGAADVLREVIRMPDEPLQD</sequence>
<name>A0ABW1P378_9PSEU</name>
<comment type="caution">
    <text evidence="1">The sequence shown here is derived from an EMBL/GenBank/DDBJ whole genome shotgun (WGS) entry which is preliminary data.</text>
</comment>
<dbReference type="EMBL" id="JBHSQO010000010">
    <property type="protein sequence ID" value="MFC6090058.1"/>
    <property type="molecule type" value="Genomic_DNA"/>
</dbReference>
<gene>
    <name evidence="1" type="ORF">ACFP3R_12315</name>
</gene>